<dbReference type="EMBL" id="ABVQ01000036">
    <property type="protein sequence ID" value="EEC57129.1"/>
    <property type="molecule type" value="Genomic_DNA"/>
</dbReference>
<reference evidence="2 3" key="2">
    <citation type="submission" date="2008-11" db="EMBL/GenBank/DDBJ databases">
        <authorList>
            <person name="Fulton L."/>
            <person name="Clifton S."/>
            <person name="Fulton B."/>
            <person name="Xu J."/>
            <person name="Minx P."/>
            <person name="Pepin K.H."/>
            <person name="Johnson M."/>
            <person name="Bhonagiri V."/>
            <person name="Nash W.E."/>
            <person name="Mardis E.R."/>
            <person name="Wilson R.K."/>
        </authorList>
    </citation>
    <scope>NUCLEOTIDE SEQUENCE [LARGE SCALE GENOMIC DNA]</scope>
    <source>
        <strain evidence="2 3">ATCC 43243</strain>
    </source>
</reference>
<comment type="caution">
    <text evidence="2">The sequence shown here is derived from an EMBL/GenBank/DDBJ whole genome shotgun (WGS) entry which is preliminary data.</text>
</comment>
<protein>
    <submittedName>
        <fullName evidence="2">Uncharacterized protein</fullName>
    </submittedName>
</protein>
<evidence type="ECO:0000256" key="1">
    <source>
        <dbReference type="SAM" id="Phobius"/>
    </source>
</evidence>
<proteinExistence type="predicted"/>
<reference evidence="2 3" key="1">
    <citation type="submission" date="2008-11" db="EMBL/GenBank/DDBJ databases">
        <title>Draft genome sequence of Bacteroides pectinophilus (ATCC 43243).</title>
        <authorList>
            <person name="Sudarsanam P."/>
            <person name="Ley R."/>
            <person name="Guruge J."/>
            <person name="Turnbaugh P.J."/>
            <person name="Mahowald M."/>
            <person name="Liep D."/>
            <person name="Gordon J."/>
        </authorList>
    </citation>
    <scope>NUCLEOTIDE SEQUENCE [LARGE SCALE GENOMIC DNA]</scope>
    <source>
        <strain evidence="2 3">ATCC 43243</strain>
    </source>
</reference>
<organism evidence="2 3">
    <name type="scientific">[Bacteroides] pectinophilus ATCC 43243</name>
    <dbReference type="NCBI Taxonomy" id="483218"/>
    <lineage>
        <taxon>Bacteria</taxon>
        <taxon>Bacillati</taxon>
        <taxon>Bacillota</taxon>
        <taxon>Clostridia</taxon>
        <taxon>Eubacteriales</taxon>
    </lineage>
</organism>
<sequence length="246" mass="27328">MSKTSKSDASSYEAVSYEADTDTAHELLTVLKDCGMEDAYSQYDSISGSHVIYVCHTDYARANDISVTFHNDLEDAGEENGEEAAAEVQPVLLYSNSDEKYKDNLSSAYTFLIIGVAGLIALVLYDFGLIPVFNTASKILFNVVAAALFTGFIIAGIMSLRYSRKLKLAIDVDSAMLDKAVSYLEANLSKEAIENSYDSSDIPDEMKYYRRTDAIKQCISSEFDDVSEELMNEICDRYYNSMFGQN</sequence>
<dbReference type="Proteomes" id="UP000003136">
    <property type="component" value="Unassembled WGS sequence"/>
</dbReference>
<dbReference type="eggNOG" id="ENOG50336B8">
    <property type="taxonomic scope" value="Bacteria"/>
</dbReference>
<dbReference type="AlphaFoldDB" id="B7ATZ5"/>
<gene>
    <name evidence="2" type="ORF">BACPEC_01617</name>
</gene>
<feature type="transmembrane region" description="Helical" evidence="1">
    <location>
        <begin position="109"/>
        <end position="133"/>
    </location>
</feature>
<accession>B7ATZ5</accession>
<dbReference type="STRING" id="483218.BACPEC_01617"/>
<feature type="transmembrane region" description="Helical" evidence="1">
    <location>
        <begin position="139"/>
        <end position="160"/>
    </location>
</feature>
<keyword evidence="1" id="KW-0812">Transmembrane</keyword>
<name>B7ATZ5_9FIRM</name>
<keyword evidence="3" id="KW-1185">Reference proteome</keyword>
<evidence type="ECO:0000313" key="2">
    <source>
        <dbReference type="EMBL" id="EEC57129.1"/>
    </source>
</evidence>
<dbReference type="HOGENOM" id="CLU_1127326_0_0_9"/>
<evidence type="ECO:0000313" key="3">
    <source>
        <dbReference type="Proteomes" id="UP000003136"/>
    </source>
</evidence>
<keyword evidence="1" id="KW-0472">Membrane</keyword>
<keyword evidence="1" id="KW-1133">Transmembrane helix</keyword>